<dbReference type="EMBL" id="AEUD01000019">
    <property type="protein sequence ID" value="EGD53678.1"/>
    <property type="molecule type" value="Genomic_DNA"/>
</dbReference>
<feature type="domain" description="Low molecular weight antigen MTB12-like C-terminal" evidence="5">
    <location>
        <begin position="123"/>
        <end position="233"/>
    </location>
</feature>
<dbReference type="Proteomes" id="UP000035065">
    <property type="component" value="Unassembled WGS sequence"/>
</dbReference>
<dbReference type="eggNOG" id="ENOG5033Y13">
    <property type="taxonomic scope" value="Bacteria"/>
</dbReference>
<dbReference type="RefSeq" id="WP_009680760.1">
    <property type="nucleotide sequence ID" value="NZ_AEUD01000019.1"/>
</dbReference>
<evidence type="ECO:0000256" key="1">
    <source>
        <dbReference type="ARBA" id="ARBA00022729"/>
    </source>
</evidence>
<feature type="region of interest" description="Disordered" evidence="3">
    <location>
        <begin position="69"/>
        <end position="123"/>
    </location>
</feature>
<evidence type="ECO:0000256" key="2">
    <source>
        <dbReference type="ARBA" id="ARBA00093774"/>
    </source>
</evidence>
<keyword evidence="4" id="KW-0812">Transmembrane</keyword>
<reference evidence="6 7" key="1">
    <citation type="journal article" date="2011" name="J. Bacteriol.">
        <title>Draft Genome Sequence of Gordonia neofelifaecis NRRL B-59395, a Cholesterol-Degrading Actinomycete.</title>
        <authorList>
            <person name="Ge F."/>
            <person name="Li W."/>
            <person name="Chen G."/>
            <person name="Liu Y."/>
            <person name="Zhang G."/>
            <person name="Yong B."/>
            <person name="Wang Q."/>
            <person name="Wang N."/>
            <person name="Huang Z."/>
            <person name="Li W."/>
            <person name="Wang J."/>
            <person name="Wu C."/>
            <person name="Xie Q."/>
            <person name="Liu G."/>
        </authorList>
    </citation>
    <scope>NUCLEOTIDE SEQUENCE [LARGE SCALE GENOMIC DNA]</scope>
    <source>
        <strain evidence="6 7">NRRL B-59395</strain>
    </source>
</reference>
<comment type="similarity">
    <text evidence="2">Belongs to the MTB12 family.</text>
</comment>
<accession>F1YNS1</accession>
<organism evidence="6 7">
    <name type="scientific">Gordonia neofelifaecis NRRL B-59395</name>
    <dbReference type="NCBI Taxonomy" id="644548"/>
    <lineage>
        <taxon>Bacteria</taxon>
        <taxon>Bacillati</taxon>
        <taxon>Actinomycetota</taxon>
        <taxon>Actinomycetes</taxon>
        <taxon>Mycobacteriales</taxon>
        <taxon>Gordoniaceae</taxon>
        <taxon>Gordonia</taxon>
    </lineage>
</organism>
<evidence type="ECO:0000256" key="3">
    <source>
        <dbReference type="SAM" id="MobiDB-lite"/>
    </source>
</evidence>
<protein>
    <recommendedName>
        <fullName evidence="5">Low molecular weight antigen MTB12-like C-terminal domain-containing protein</fullName>
    </recommendedName>
</protein>
<keyword evidence="4" id="KW-1133">Transmembrane helix</keyword>
<keyword evidence="1" id="KW-0732">Signal</keyword>
<dbReference type="Pfam" id="PF26580">
    <property type="entry name" value="Mtb12_C"/>
    <property type="match status" value="1"/>
</dbReference>
<evidence type="ECO:0000259" key="5">
    <source>
        <dbReference type="Pfam" id="PF26580"/>
    </source>
</evidence>
<name>F1YNS1_9ACTN</name>
<sequence>MSRGDNGKQGGGVGWPTVIASAGLAGVTSAVIVVVGIVGMMLSRDPGAATVAEPPATVVNLGDAQQAMTPANQVPATSATPSVAQAPVPAVSAPTPGAPTDPQQQPAVVPRPGGPAPSAPTAASLGEFNRQLATLSGDSSSAEKAKLLEGGARAVGPISKVLYLVKQYSYTGFRYEVVGPLTQNGTTASARLRMTLPGSGSRYIPLRWVWQDGGWKLTNKSVCDIAAYAQMPCSL</sequence>
<evidence type="ECO:0000313" key="7">
    <source>
        <dbReference type="Proteomes" id="UP000035065"/>
    </source>
</evidence>
<evidence type="ECO:0000256" key="4">
    <source>
        <dbReference type="SAM" id="Phobius"/>
    </source>
</evidence>
<dbReference type="OrthoDB" id="4375957at2"/>
<proteinExistence type="inferred from homology"/>
<dbReference type="InterPro" id="IPR058644">
    <property type="entry name" value="Mtb12-like_C"/>
</dbReference>
<feature type="transmembrane region" description="Helical" evidence="4">
    <location>
        <begin position="20"/>
        <end position="42"/>
    </location>
</feature>
<keyword evidence="4" id="KW-0472">Membrane</keyword>
<keyword evidence="7" id="KW-1185">Reference proteome</keyword>
<comment type="caution">
    <text evidence="6">The sequence shown here is derived from an EMBL/GenBank/DDBJ whole genome shotgun (WGS) entry which is preliminary data.</text>
</comment>
<evidence type="ECO:0000313" key="6">
    <source>
        <dbReference type="EMBL" id="EGD53678.1"/>
    </source>
</evidence>
<gene>
    <name evidence="6" type="ORF">SCNU_17837</name>
</gene>
<dbReference type="AlphaFoldDB" id="F1YNS1"/>
<feature type="compositionally biased region" description="Low complexity" evidence="3">
    <location>
        <begin position="78"/>
        <end position="111"/>
    </location>
</feature>